<evidence type="ECO:0000256" key="1">
    <source>
        <dbReference type="ARBA" id="ARBA00012513"/>
    </source>
</evidence>
<evidence type="ECO:0000256" key="4">
    <source>
        <dbReference type="ARBA" id="ARBA00022741"/>
    </source>
</evidence>
<dbReference type="SMART" id="SM00220">
    <property type="entry name" value="S_TKc"/>
    <property type="match status" value="1"/>
</dbReference>
<evidence type="ECO:0000256" key="10">
    <source>
        <dbReference type="RuleBase" id="RU000304"/>
    </source>
</evidence>
<accession>A0A8J2P4L0</accession>
<dbReference type="FunFam" id="1.10.510.10:FF:000571">
    <property type="entry name" value="Maternal embryonic leucine zipper kinase"/>
    <property type="match status" value="1"/>
</dbReference>
<dbReference type="OrthoDB" id="266718at2759"/>
<gene>
    <name evidence="12" type="ORF">AFUS01_LOCUS20236</name>
</gene>
<evidence type="ECO:0000256" key="2">
    <source>
        <dbReference type="ARBA" id="ARBA00022527"/>
    </source>
</evidence>
<feature type="domain" description="Protein kinase" evidence="11">
    <location>
        <begin position="4"/>
        <end position="253"/>
    </location>
</feature>
<evidence type="ECO:0000313" key="12">
    <source>
        <dbReference type="EMBL" id="CAG7731660.1"/>
    </source>
</evidence>
<keyword evidence="4 9" id="KW-0547">Nucleotide-binding</keyword>
<keyword evidence="6 9" id="KW-0067">ATP-binding</keyword>
<protein>
    <recommendedName>
        <fullName evidence="1">non-specific serine/threonine protein kinase</fullName>
        <ecNumber evidence="1">2.7.11.1</ecNumber>
    </recommendedName>
</protein>
<dbReference type="GO" id="GO:0004674">
    <property type="term" value="F:protein serine/threonine kinase activity"/>
    <property type="evidence" value="ECO:0007669"/>
    <property type="project" value="UniProtKB-KW"/>
</dbReference>
<dbReference type="EMBL" id="CAJVCH010217030">
    <property type="protein sequence ID" value="CAG7731660.1"/>
    <property type="molecule type" value="Genomic_DNA"/>
</dbReference>
<dbReference type="PROSITE" id="PS00107">
    <property type="entry name" value="PROTEIN_KINASE_ATP"/>
    <property type="match status" value="1"/>
</dbReference>
<feature type="non-terminal residue" evidence="12">
    <location>
        <position position="312"/>
    </location>
</feature>
<sequence>MDRYQIFELIGEGSFGKVHRGRDKLTAEDVAVKMVSKATTTVKLSSLKQECEIQKNLKHPNIIQMLDSIETGDHIILITELASGDIYNRLIRKGPSPLPRVQFIAYNLVSALQYLHSRRILHRDLKPQNILIGKDNLPKLCDFGFARTIGIDTYMLTSVKGTPLYMAPELVQRRPYDHNADLWALGCILYELCTGQPPFPTTSIFQLARKIQFDQVYWPPNITGHCRSFIEGLLEKDPQKRLTWPELLDHPFIHNFMLDVKPEEKFSLTKALSPSQELEKEKQRQVLQKRIQKKMENYSRILVKTVKKFEEA</sequence>
<comment type="catalytic activity">
    <reaction evidence="7">
        <text>L-threonyl-[protein] + ATP = O-phospho-L-threonyl-[protein] + ADP + H(+)</text>
        <dbReference type="Rhea" id="RHEA:46608"/>
        <dbReference type="Rhea" id="RHEA-COMP:11060"/>
        <dbReference type="Rhea" id="RHEA-COMP:11605"/>
        <dbReference type="ChEBI" id="CHEBI:15378"/>
        <dbReference type="ChEBI" id="CHEBI:30013"/>
        <dbReference type="ChEBI" id="CHEBI:30616"/>
        <dbReference type="ChEBI" id="CHEBI:61977"/>
        <dbReference type="ChEBI" id="CHEBI:456216"/>
        <dbReference type="EC" id="2.7.11.1"/>
    </reaction>
</comment>
<dbReference type="GO" id="GO:0007224">
    <property type="term" value="P:smoothened signaling pathway"/>
    <property type="evidence" value="ECO:0007669"/>
    <property type="project" value="TreeGrafter"/>
</dbReference>
<dbReference type="PROSITE" id="PS00108">
    <property type="entry name" value="PROTEIN_KINASE_ST"/>
    <property type="match status" value="1"/>
</dbReference>
<evidence type="ECO:0000256" key="6">
    <source>
        <dbReference type="ARBA" id="ARBA00022840"/>
    </source>
</evidence>
<dbReference type="GO" id="GO:0005737">
    <property type="term" value="C:cytoplasm"/>
    <property type="evidence" value="ECO:0007669"/>
    <property type="project" value="TreeGrafter"/>
</dbReference>
<dbReference type="InterPro" id="IPR017441">
    <property type="entry name" value="Protein_kinase_ATP_BS"/>
</dbReference>
<dbReference type="FunFam" id="3.30.200.20:FF:000042">
    <property type="entry name" value="Aurora kinase A"/>
    <property type="match status" value="1"/>
</dbReference>
<dbReference type="Pfam" id="PF00069">
    <property type="entry name" value="Pkinase"/>
    <property type="match status" value="1"/>
</dbReference>
<evidence type="ECO:0000256" key="8">
    <source>
        <dbReference type="ARBA" id="ARBA00048679"/>
    </source>
</evidence>
<evidence type="ECO:0000259" key="11">
    <source>
        <dbReference type="PROSITE" id="PS50011"/>
    </source>
</evidence>
<dbReference type="EC" id="2.7.11.1" evidence="1"/>
<dbReference type="PANTHER" id="PTHR22983:SF6">
    <property type="entry name" value="SERINE_THREONINE-PROTEIN KINASE 36"/>
    <property type="match status" value="1"/>
</dbReference>
<comment type="caution">
    <text evidence="12">The sequence shown here is derived from an EMBL/GenBank/DDBJ whole genome shotgun (WGS) entry which is preliminary data.</text>
</comment>
<keyword evidence="3" id="KW-0808">Transferase</keyword>
<dbReference type="InterPro" id="IPR000719">
    <property type="entry name" value="Prot_kinase_dom"/>
</dbReference>
<dbReference type="AlphaFoldDB" id="A0A8J2P4L0"/>
<keyword evidence="13" id="KW-1185">Reference proteome</keyword>
<name>A0A8J2P4L0_9HEXA</name>
<evidence type="ECO:0000256" key="7">
    <source>
        <dbReference type="ARBA" id="ARBA00047899"/>
    </source>
</evidence>
<evidence type="ECO:0000256" key="3">
    <source>
        <dbReference type="ARBA" id="ARBA00022679"/>
    </source>
</evidence>
<dbReference type="PROSITE" id="PS50011">
    <property type="entry name" value="PROTEIN_KINASE_DOM"/>
    <property type="match status" value="1"/>
</dbReference>
<dbReference type="InterPro" id="IPR008271">
    <property type="entry name" value="Ser/Thr_kinase_AS"/>
</dbReference>
<proteinExistence type="inferred from homology"/>
<keyword evidence="2 10" id="KW-0723">Serine/threonine-protein kinase</keyword>
<organism evidence="12 13">
    <name type="scientific">Allacma fusca</name>
    <dbReference type="NCBI Taxonomy" id="39272"/>
    <lineage>
        <taxon>Eukaryota</taxon>
        <taxon>Metazoa</taxon>
        <taxon>Ecdysozoa</taxon>
        <taxon>Arthropoda</taxon>
        <taxon>Hexapoda</taxon>
        <taxon>Collembola</taxon>
        <taxon>Symphypleona</taxon>
        <taxon>Sminthuridae</taxon>
        <taxon>Allacma</taxon>
    </lineage>
</organism>
<reference evidence="12" key="1">
    <citation type="submission" date="2021-06" db="EMBL/GenBank/DDBJ databases">
        <authorList>
            <person name="Hodson N. C."/>
            <person name="Mongue J. A."/>
            <person name="Jaron S. K."/>
        </authorList>
    </citation>
    <scope>NUCLEOTIDE SEQUENCE</scope>
</reference>
<dbReference type="PANTHER" id="PTHR22983">
    <property type="entry name" value="PROTEIN KINASE RELATED"/>
    <property type="match status" value="1"/>
</dbReference>
<comment type="catalytic activity">
    <reaction evidence="8">
        <text>L-seryl-[protein] + ATP = O-phospho-L-seryl-[protein] + ADP + H(+)</text>
        <dbReference type="Rhea" id="RHEA:17989"/>
        <dbReference type="Rhea" id="RHEA-COMP:9863"/>
        <dbReference type="Rhea" id="RHEA-COMP:11604"/>
        <dbReference type="ChEBI" id="CHEBI:15378"/>
        <dbReference type="ChEBI" id="CHEBI:29999"/>
        <dbReference type="ChEBI" id="CHEBI:30616"/>
        <dbReference type="ChEBI" id="CHEBI:83421"/>
        <dbReference type="ChEBI" id="CHEBI:456216"/>
        <dbReference type="EC" id="2.7.11.1"/>
    </reaction>
</comment>
<dbReference type="Proteomes" id="UP000708208">
    <property type="component" value="Unassembled WGS sequence"/>
</dbReference>
<evidence type="ECO:0000256" key="5">
    <source>
        <dbReference type="ARBA" id="ARBA00022777"/>
    </source>
</evidence>
<evidence type="ECO:0000313" key="13">
    <source>
        <dbReference type="Proteomes" id="UP000708208"/>
    </source>
</evidence>
<evidence type="ECO:0000256" key="9">
    <source>
        <dbReference type="PROSITE-ProRule" id="PRU10141"/>
    </source>
</evidence>
<keyword evidence="5" id="KW-0418">Kinase</keyword>
<comment type="similarity">
    <text evidence="10">Belongs to the protein kinase superfamily.</text>
</comment>
<dbReference type="GO" id="GO:0005524">
    <property type="term" value="F:ATP binding"/>
    <property type="evidence" value="ECO:0007669"/>
    <property type="project" value="UniProtKB-UniRule"/>
</dbReference>
<feature type="binding site" evidence="9">
    <location>
        <position position="33"/>
    </location>
    <ligand>
        <name>ATP</name>
        <dbReference type="ChEBI" id="CHEBI:30616"/>
    </ligand>
</feature>